<keyword evidence="3" id="KW-1185">Reference proteome</keyword>
<evidence type="ECO:0000313" key="2">
    <source>
        <dbReference type="EMBL" id="CAE7188952.1"/>
    </source>
</evidence>
<dbReference type="Proteomes" id="UP000649617">
    <property type="component" value="Unassembled WGS sequence"/>
</dbReference>
<proteinExistence type="predicted"/>
<reference evidence="2" key="1">
    <citation type="submission" date="2021-02" db="EMBL/GenBank/DDBJ databases">
        <authorList>
            <person name="Dougan E. K."/>
            <person name="Rhodes N."/>
            <person name="Thang M."/>
            <person name="Chan C."/>
        </authorList>
    </citation>
    <scope>NUCLEOTIDE SEQUENCE</scope>
</reference>
<feature type="region of interest" description="Disordered" evidence="1">
    <location>
        <begin position="127"/>
        <end position="159"/>
    </location>
</feature>
<name>A0A812J191_SYMPI</name>
<feature type="region of interest" description="Disordered" evidence="1">
    <location>
        <begin position="306"/>
        <end position="331"/>
    </location>
</feature>
<accession>A0A812J191</accession>
<evidence type="ECO:0000313" key="3">
    <source>
        <dbReference type="Proteomes" id="UP000649617"/>
    </source>
</evidence>
<dbReference type="AlphaFoldDB" id="A0A812J191"/>
<organism evidence="2 3">
    <name type="scientific">Symbiodinium pilosum</name>
    <name type="common">Dinoflagellate</name>
    <dbReference type="NCBI Taxonomy" id="2952"/>
    <lineage>
        <taxon>Eukaryota</taxon>
        <taxon>Sar</taxon>
        <taxon>Alveolata</taxon>
        <taxon>Dinophyceae</taxon>
        <taxon>Suessiales</taxon>
        <taxon>Symbiodiniaceae</taxon>
        <taxon>Symbiodinium</taxon>
    </lineage>
</organism>
<dbReference type="EMBL" id="CAJNIZ010001339">
    <property type="protein sequence ID" value="CAE7188952.1"/>
    <property type="molecule type" value="Genomic_DNA"/>
</dbReference>
<sequence>MMVGFQKILKGLCDGCLLLDQEMTVRGRASQSCLQRLLSTRKSFEGTDFRTLIAYREDKKNFATLVGASGTSSDDADDSPPPCLRISMSEAAQVASVDVFHAVLPGLFGAERHHILAFVEDTAGRQAPLATHGTPDSDQIRGGSVPSRESEAASSSGARSNEVLEVLQNLMEATFLIDPCSPNADLLEAHLKFHRMHSVQQPPSMRMLSKIDAWDDLQRLLTTYAVRVLQGAPPDLPAALRAMQLRVPGAPRKLLKANQVRLSVANRSREFGQPIFLYLHLKSFNKKYARPSYITNLQSKVLPEQLEDDASEDSEQPHNVSAEDTESHAADSHLDEIPVSQCLPAGVRVVGPLCSF</sequence>
<comment type="caution">
    <text evidence="2">The sequence shown here is derived from an EMBL/GenBank/DDBJ whole genome shotgun (WGS) entry which is preliminary data.</text>
</comment>
<gene>
    <name evidence="2" type="ORF">SPIL2461_LOCUS1397</name>
</gene>
<protein>
    <submittedName>
        <fullName evidence="2">Uncharacterized protein</fullName>
    </submittedName>
</protein>
<evidence type="ECO:0000256" key="1">
    <source>
        <dbReference type="SAM" id="MobiDB-lite"/>
    </source>
</evidence>